<organism evidence="1 2">
    <name type="scientific">Eisenbergiella tayi</name>
    <dbReference type="NCBI Taxonomy" id="1432052"/>
    <lineage>
        <taxon>Bacteria</taxon>
        <taxon>Bacillati</taxon>
        <taxon>Bacillota</taxon>
        <taxon>Clostridia</taxon>
        <taxon>Lachnospirales</taxon>
        <taxon>Lachnospiraceae</taxon>
        <taxon>Eisenbergiella</taxon>
    </lineage>
</organism>
<gene>
    <name evidence="1" type="ORF">BEI61_05968</name>
</gene>
<dbReference type="Proteomes" id="UP000094067">
    <property type="component" value="Unassembled WGS sequence"/>
</dbReference>
<proteinExistence type="predicted"/>
<dbReference type="AlphaFoldDB" id="A0A1E2ZZZ0"/>
<sequence>MNFLYIIFFRKYNKEAGEDTHYTKRSITILQHHSEGRTPIRKNISVIDAQGNEYEATWPKRAKGLVKNGRARFVNETTICLACPPENTEADFMNMENTFNQTSQPEAEPAAVHNTTFSPTAAEPDMSYIIRKIDQIMADSQYIRDALAQLEHAEGAAAMAIGNIVENRENTNQRMIELLQKLLDNLKPQQLDTDVAKLDRIQQILAAVDMDEDYKFDILNQVIQRLF</sequence>
<reference evidence="1 2" key="1">
    <citation type="submission" date="2016-07" db="EMBL/GenBank/DDBJ databases">
        <title>Characterization of isolates of Eisenbergiella tayi derived from blood cultures, using whole genome sequencing.</title>
        <authorList>
            <person name="Burdz T."/>
            <person name="Wiebe D."/>
            <person name="Huynh C."/>
            <person name="Bernard K."/>
        </authorList>
    </citation>
    <scope>NUCLEOTIDE SEQUENCE [LARGE SCALE GENOMIC DNA]</scope>
    <source>
        <strain evidence="1 2">NML 110608</strain>
    </source>
</reference>
<accession>A0A1E2ZZZ0</accession>
<evidence type="ECO:0000313" key="2">
    <source>
        <dbReference type="Proteomes" id="UP000094067"/>
    </source>
</evidence>
<comment type="caution">
    <text evidence="1">The sequence shown here is derived from an EMBL/GenBank/DDBJ whole genome shotgun (WGS) entry which is preliminary data.</text>
</comment>
<evidence type="ECO:0000313" key="1">
    <source>
        <dbReference type="EMBL" id="ODM01969.1"/>
    </source>
</evidence>
<protein>
    <submittedName>
        <fullName evidence="1">Uncharacterized protein</fullName>
    </submittedName>
</protein>
<name>A0A1E2ZZZ0_9FIRM</name>
<dbReference type="EMBL" id="MCGH01000005">
    <property type="protein sequence ID" value="ODM01969.1"/>
    <property type="molecule type" value="Genomic_DNA"/>
</dbReference>